<dbReference type="GO" id="GO:0047453">
    <property type="term" value="F:ATP-dependent NAD(P)H-hydrate dehydratase activity"/>
    <property type="evidence" value="ECO:0007669"/>
    <property type="project" value="UniProtKB-UniRule"/>
</dbReference>
<keyword evidence="2 6" id="KW-0067">ATP-binding</keyword>
<dbReference type="EC" id="4.2.1.93" evidence="6"/>
<evidence type="ECO:0000256" key="3">
    <source>
        <dbReference type="ARBA" id="ARBA00022857"/>
    </source>
</evidence>
<dbReference type="Gene3D" id="3.40.1190.20">
    <property type="match status" value="1"/>
</dbReference>
<feature type="binding site" evidence="6">
    <location>
        <position position="143"/>
    </location>
    <ligand>
        <name>(6S)-NADPHX</name>
        <dbReference type="ChEBI" id="CHEBI:64076"/>
    </ligand>
</feature>
<evidence type="ECO:0000256" key="4">
    <source>
        <dbReference type="ARBA" id="ARBA00023027"/>
    </source>
</evidence>
<keyword evidence="4 6" id="KW-0520">NAD</keyword>
<dbReference type="GO" id="GO:0005524">
    <property type="term" value="F:ATP binding"/>
    <property type="evidence" value="ECO:0007669"/>
    <property type="project" value="UniProtKB-KW"/>
</dbReference>
<dbReference type="AlphaFoldDB" id="A0A7S3K144"/>
<comment type="similarity">
    <text evidence="6">Belongs to the NnrD/CARKD family.</text>
</comment>
<gene>
    <name evidence="8" type="ORF">ALAG00032_LOCUS12030</name>
</gene>
<keyword evidence="1 6" id="KW-0547">Nucleotide-binding</keyword>
<protein>
    <recommendedName>
        <fullName evidence="6">ATP-dependent (S)-NAD(P)H-hydrate dehydratase</fullName>
        <ecNumber evidence="6">4.2.1.93</ecNumber>
    </recommendedName>
    <alternativeName>
        <fullName evidence="6">ATP-dependent NAD(P)HX dehydratase</fullName>
    </alternativeName>
</protein>
<dbReference type="PROSITE" id="PS51383">
    <property type="entry name" value="YJEF_C_3"/>
    <property type="match status" value="1"/>
</dbReference>
<reference evidence="8" key="1">
    <citation type="submission" date="2021-01" db="EMBL/GenBank/DDBJ databases">
        <authorList>
            <person name="Corre E."/>
            <person name="Pelletier E."/>
            <person name="Niang G."/>
            <person name="Scheremetjew M."/>
            <person name="Finn R."/>
            <person name="Kale V."/>
            <person name="Holt S."/>
            <person name="Cochrane G."/>
            <person name="Meng A."/>
            <person name="Brown T."/>
            <person name="Cohen L."/>
        </authorList>
    </citation>
    <scope>NUCLEOTIDE SEQUENCE</scope>
    <source>
        <strain evidence="8">CCMP1510</strain>
    </source>
</reference>
<comment type="cofactor">
    <cofactor evidence="6">
        <name>Mg(2+)</name>
        <dbReference type="ChEBI" id="CHEBI:18420"/>
    </cofactor>
</comment>
<dbReference type="InterPro" id="IPR000631">
    <property type="entry name" value="CARKD"/>
</dbReference>
<dbReference type="SUPFAM" id="SSF53613">
    <property type="entry name" value="Ribokinase-like"/>
    <property type="match status" value="1"/>
</dbReference>
<evidence type="ECO:0000256" key="2">
    <source>
        <dbReference type="ARBA" id="ARBA00022840"/>
    </source>
</evidence>
<name>A0A7S3K144_9STRA</name>
<dbReference type="PANTHER" id="PTHR12592">
    <property type="entry name" value="ATP-DEPENDENT (S)-NAD(P)H-HYDRATE DEHYDRATASE FAMILY MEMBER"/>
    <property type="match status" value="1"/>
</dbReference>
<comment type="catalytic activity">
    <reaction evidence="6">
        <text>(6S)-NADPHX + ATP = ADP + phosphate + NADPH + H(+)</text>
        <dbReference type="Rhea" id="RHEA:32231"/>
        <dbReference type="ChEBI" id="CHEBI:15378"/>
        <dbReference type="ChEBI" id="CHEBI:30616"/>
        <dbReference type="ChEBI" id="CHEBI:43474"/>
        <dbReference type="ChEBI" id="CHEBI:57783"/>
        <dbReference type="ChEBI" id="CHEBI:64076"/>
        <dbReference type="ChEBI" id="CHEBI:456216"/>
        <dbReference type="EC" id="4.2.1.93"/>
    </reaction>
</comment>
<dbReference type="GO" id="GO:0110051">
    <property type="term" value="P:metabolite repair"/>
    <property type="evidence" value="ECO:0007669"/>
    <property type="project" value="TreeGrafter"/>
</dbReference>
<keyword evidence="3" id="KW-0521">NADP</keyword>
<evidence type="ECO:0000256" key="1">
    <source>
        <dbReference type="ARBA" id="ARBA00022741"/>
    </source>
</evidence>
<evidence type="ECO:0000259" key="7">
    <source>
        <dbReference type="PROSITE" id="PS51383"/>
    </source>
</evidence>
<accession>A0A7S3K144</accession>
<evidence type="ECO:0000256" key="5">
    <source>
        <dbReference type="ARBA" id="ARBA00023239"/>
    </source>
</evidence>
<dbReference type="Pfam" id="PF01256">
    <property type="entry name" value="Carb_kinase"/>
    <property type="match status" value="1"/>
</dbReference>
<feature type="binding site" evidence="6">
    <location>
        <position position="275"/>
    </location>
    <ligand>
        <name>(6S)-NADPHX</name>
        <dbReference type="ChEBI" id="CHEBI:64076"/>
    </ligand>
</feature>
<comment type="catalytic activity">
    <reaction evidence="6">
        <text>(6S)-NADHX + ATP = ADP + phosphate + NADH + H(+)</text>
        <dbReference type="Rhea" id="RHEA:19017"/>
        <dbReference type="ChEBI" id="CHEBI:15378"/>
        <dbReference type="ChEBI" id="CHEBI:30616"/>
        <dbReference type="ChEBI" id="CHEBI:43474"/>
        <dbReference type="ChEBI" id="CHEBI:57945"/>
        <dbReference type="ChEBI" id="CHEBI:64074"/>
        <dbReference type="ChEBI" id="CHEBI:456216"/>
        <dbReference type="EC" id="4.2.1.93"/>
    </reaction>
</comment>
<feature type="binding site" evidence="6">
    <location>
        <begin position="246"/>
        <end position="250"/>
    </location>
    <ligand>
        <name>ATP</name>
        <dbReference type="ChEBI" id="CHEBI:30616"/>
    </ligand>
</feature>
<feature type="binding site" evidence="6">
    <location>
        <begin position="265"/>
        <end position="274"/>
    </location>
    <ligand>
        <name>ATP</name>
        <dbReference type="ChEBI" id="CHEBI:30616"/>
    </ligand>
</feature>
<dbReference type="PANTHER" id="PTHR12592:SF0">
    <property type="entry name" value="ATP-DEPENDENT (S)-NAD(P)H-HYDRATE DEHYDRATASE"/>
    <property type="match status" value="1"/>
</dbReference>
<dbReference type="GO" id="GO:0046496">
    <property type="term" value="P:nicotinamide nucleotide metabolic process"/>
    <property type="evidence" value="ECO:0007669"/>
    <property type="project" value="UniProtKB-UniRule"/>
</dbReference>
<evidence type="ECO:0000313" key="8">
    <source>
        <dbReference type="EMBL" id="CAE0371248.1"/>
    </source>
</evidence>
<feature type="binding site" evidence="6">
    <location>
        <begin position="197"/>
        <end position="203"/>
    </location>
    <ligand>
        <name>(6S)-NADPHX</name>
        <dbReference type="ChEBI" id="CHEBI:64076"/>
    </ligand>
</feature>
<evidence type="ECO:0000256" key="6">
    <source>
        <dbReference type="HAMAP-Rule" id="MF_03157"/>
    </source>
</evidence>
<comment type="function">
    <text evidence="6">Catalyzes the dehydration of the S-form of NAD(P)HX at the expense of ATP, which is converted to ADP. Together with NAD(P)HX epimerase, which catalyzes the epimerization of the S- and R-forms, the enzyme allows the repair of both epimers of NAD(P)HX, a damaged form of NAD(P)H that is a result of enzymatic or heat-dependent hydration.</text>
</comment>
<dbReference type="EMBL" id="HBIJ01018253">
    <property type="protein sequence ID" value="CAE0371248.1"/>
    <property type="molecule type" value="Transcribed_RNA"/>
</dbReference>
<sequence length="373" mass="40044">MRFSQVATSYMMTTTASYIHSQLEHGAEALNWRIGRFAVEKIVPELNYSRRKGQAGRIGVLGGSIEYTGAPYYAAASTLQVGADLAFIFTAEEASIPIKCYSPELIVIPSYNNEDDDATVTESMATTIEPWLDRLHALVLGPGLGRREGVLAGAARILEIAARDKGMPVIIDADGLYLVAQNPQIISGCPNVILTPNAGEYDRLLRRILPSDETQKCDTLAPQAVADAKQLMHLSQALGGVTIIKKGRIDLISDGQSVLAVQDTGSPRRCGGIGDLLSGSTAVFTTWTSFLSTDDPIAAIDPDSNTTLATARPVLWAAYAACVLARRASASAFAIKRRAMTAPDILDKLGETFEDMCPTSIPDDDDVKHDNAR</sequence>
<dbReference type="CDD" id="cd01171">
    <property type="entry name" value="YXKO-related"/>
    <property type="match status" value="1"/>
</dbReference>
<proteinExistence type="inferred from homology"/>
<dbReference type="NCBIfam" id="TIGR00196">
    <property type="entry name" value="yjeF_cterm"/>
    <property type="match status" value="1"/>
</dbReference>
<dbReference type="HAMAP" id="MF_01965">
    <property type="entry name" value="NADHX_dehydratase"/>
    <property type="match status" value="1"/>
</dbReference>
<keyword evidence="6" id="KW-0597">Phosphoprotein</keyword>
<dbReference type="InterPro" id="IPR029056">
    <property type="entry name" value="Ribokinase-like"/>
</dbReference>
<organism evidence="8">
    <name type="scientific">Aureoumbra lagunensis</name>
    <dbReference type="NCBI Taxonomy" id="44058"/>
    <lineage>
        <taxon>Eukaryota</taxon>
        <taxon>Sar</taxon>
        <taxon>Stramenopiles</taxon>
        <taxon>Ochrophyta</taxon>
        <taxon>Pelagophyceae</taxon>
        <taxon>Pelagomonadales</taxon>
        <taxon>Aureoumbra</taxon>
    </lineage>
</organism>
<keyword evidence="5 6" id="KW-0456">Lyase</keyword>
<feature type="domain" description="YjeF C-terminal" evidence="7">
    <location>
        <begin position="35"/>
        <end position="356"/>
    </location>
</feature>